<evidence type="ECO:0000256" key="1">
    <source>
        <dbReference type="SAM" id="Phobius"/>
    </source>
</evidence>
<proteinExistence type="predicted"/>
<accession>S5T5U9</accession>
<dbReference type="EMBL" id="CP005996">
    <property type="protein sequence ID" value="AGS38929.1"/>
    <property type="molecule type" value="Genomic_DNA"/>
</dbReference>
<reference evidence="3" key="2">
    <citation type="journal article" date="2016" name="Environ. Microbiol. Rep.">
        <title>Analysis of defence systems and a conjugative IncP-1 plasmid in the marine polyaromatic hydrocarbons-degrading bacterium Cycloclasticus sp. 78-ME.</title>
        <authorList>
            <person name="Yakimov M.M."/>
            <person name="Crisafi F."/>
            <person name="Messina E."/>
            <person name="Smedile F."/>
            <person name="Lopatina A."/>
            <person name="Denaro R."/>
            <person name="Pieper D.H."/>
            <person name="Golyshin P.N."/>
            <person name="Giuliano L."/>
        </authorList>
    </citation>
    <scope>NUCLEOTIDE SEQUENCE [LARGE SCALE GENOMIC DNA]</scope>
    <source>
        <strain evidence="3">78-ME</strain>
    </source>
</reference>
<dbReference type="HOGENOM" id="CLU_2768935_0_0_6"/>
<dbReference type="KEGG" id="cza:CYCME_0588"/>
<feature type="transmembrane region" description="Helical" evidence="1">
    <location>
        <begin position="6"/>
        <end position="28"/>
    </location>
</feature>
<keyword evidence="1" id="KW-1133">Transmembrane helix</keyword>
<dbReference type="AlphaFoldDB" id="S5T5U9"/>
<sequence length="69" mass="7879">MIGFFVGFFIRISCCFFILGSLFISVRLSAVPTRVSRFTICALIDQAKFKKLTACFSFTRINKVDLKMI</sequence>
<protein>
    <submittedName>
        <fullName evidence="2">Uncharacterized protein</fullName>
    </submittedName>
</protein>
<keyword evidence="1" id="KW-0812">Transmembrane</keyword>
<name>S5T5U9_9GAMM</name>
<dbReference type="Proteomes" id="UP000015380">
    <property type="component" value="Chromosome"/>
</dbReference>
<evidence type="ECO:0000313" key="2">
    <source>
        <dbReference type="EMBL" id="AGS38929.1"/>
    </source>
</evidence>
<gene>
    <name evidence="2" type="ORF">CYCME_0588</name>
</gene>
<keyword evidence="3" id="KW-1185">Reference proteome</keyword>
<keyword evidence="1" id="KW-0472">Membrane</keyword>
<reference evidence="2 3" key="1">
    <citation type="submission" date="2013-05" db="EMBL/GenBank/DDBJ databases">
        <title>Between feast and famine: a lifestyle of most important marine PAH-degrading bacterium Cycloclasticus sp. 7ME.</title>
        <authorList>
            <person name="Yakimov M.M."/>
            <person name="Messina E."/>
            <person name="Genovese M."/>
            <person name="Denaro R."/>
            <person name="Crisafi F."/>
            <person name="Russo D."/>
            <person name="Cappello S."/>
            <person name="Santisi S."/>
            <person name="Smedile F."/>
            <person name="Golyshina O.V."/>
            <person name="Tran H."/>
            <person name="Pieper D.H."/>
            <person name="Golyshin P.N."/>
            <person name="Giuliano L."/>
        </authorList>
    </citation>
    <scope>NUCLEOTIDE SEQUENCE [LARGE SCALE GENOMIC DNA]</scope>
    <source>
        <strain evidence="2 3">78-ME</strain>
    </source>
</reference>
<evidence type="ECO:0000313" key="3">
    <source>
        <dbReference type="Proteomes" id="UP000015380"/>
    </source>
</evidence>
<organism evidence="2 3">
    <name type="scientific">Cycloclasticus zancles 78-ME</name>
    <dbReference type="NCBI Taxonomy" id="1198232"/>
    <lineage>
        <taxon>Bacteria</taxon>
        <taxon>Pseudomonadati</taxon>
        <taxon>Pseudomonadota</taxon>
        <taxon>Gammaproteobacteria</taxon>
        <taxon>Thiotrichales</taxon>
        <taxon>Piscirickettsiaceae</taxon>
        <taxon>Cycloclasticus</taxon>
    </lineage>
</organism>